<evidence type="ECO:0000256" key="3">
    <source>
        <dbReference type="HAMAP-Rule" id="MF_00245"/>
    </source>
</evidence>
<dbReference type="SUPFAM" id="SSF88659">
    <property type="entry name" value="Sigma3 and sigma4 domains of RNA polymerase sigma factors"/>
    <property type="match status" value="1"/>
</dbReference>
<sequence length="104" mass="12396">MYDFYGELLSEKQRIVVDCYYNDNFSLGEIAEKVNISRQGVYDSLKRAEELLREYDSKLKLMEKYKVNKELLKKAIENLKHYDGNKPDILDEVKEDLEQLLKQL</sequence>
<organism evidence="5 6">
    <name type="scientific">Alkalibaculum bacchi</name>
    <dbReference type="NCBI Taxonomy" id="645887"/>
    <lineage>
        <taxon>Bacteria</taxon>
        <taxon>Bacillati</taxon>
        <taxon>Bacillota</taxon>
        <taxon>Clostridia</taxon>
        <taxon>Eubacteriales</taxon>
        <taxon>Eubacteriaceae</taxon>
        <taxon>Alkalibaculum</taxon>
    </lineage>
</organism>
<dbReference type="Gene3D" id="1.10.10.10">
    <property type="entry name" value="Winged helix-like DNA-binding domain superfamily/Winged helix DNA-binding domain"/>
    <property type="match status" value="1"/>
</dbReference>
<feature type="coiled-coil region" evidence="4">
    <location>
        <begin position="45"/>
        <end position="82"/>
    </location>
</feature>
<name>A0A366IDW2_9FIRM</name>
<evidence type="ECO:0000313" key="6">
    <source>
        <dbReference type="Proteomes" id="UP000253490"/>
    </source>
</evidence>
<dbReference type="NCBIfam" id="NF045758">
    <property type="entry name" value="YlxM"/>
    <property type="match status" value="1"/>
</dbReference>
<gene>
    <name evidence="5" type="ORF">DES36_10334</name>
</gene>
<dbReference type="HAMAP" id="MF_00245">
    <property type="entry name" value="UPF0122"/>
    <property type="match status" value="1"/>
</dbReference>
<evidence type="ECO:0000256" key="2">
    <source>
        <dbReference type="ARBA" id="ARBA00024764"/>
    </source>
</evidence>
<comment type="caution">
    <text evidence="5">The sequence shown here is derived from an EMBL/GenBank/DDBJ whole genome shotgun (WGS) entry which is preliminary data.</text>
</comment>
<reference evidence="5 6" key="1">
    <citation type="submission" date="2018-06" db="EMBL/GenBank/DDBJ databases">
        <title>Genomic Encyclopedia of Type Strains, Phase IV (KMG-IV): sequencing the most valuable type-strain genomes for metagenomic binning, comparative biology and taxonomic classification.</title>
        <authorList>
            <person name="Goeker M."/>
        </authorList>
    </citation>
    <scope>NUCLEOTIDE SEQUENCE [LARGE SCALE GENOMIC DNA]</scope>
    <source>
        <strain evidence="5 6">DSM 22112</strain>
    </source>
</reference>
<evidence type="ECO:0000313" key="5">
    <source>
        <dbReference type="EMBL" id="RBP68273.1"/>
    </source>
</evidence>
<dbReference type="InterPro" id="IPR013324">
    <property type="entry name" value="RNA_pol_sigma_r3/r4-like"/>
</dbReference>
<dbReference type="AlphaFoldDB" id="A0A366IDW2"/>
<dbReference type="PANTHER" id="PTHR40083">
    <property type="entry name" value="UPF0122 PROTEIN CBO2450/CLC_2298"/>
    <property type="match status" value="1"/>
</dbReference>
<dbReference type="InterPro" id="IPR054831">
    <property type="entry name" value="UPF0122_fam_protein"/>
</dbReference>
<protein>
    <recommendedName>
        <fullName evidence="3">UPF0122 protein DES36_10334</fullName>
    </recommendedName>
</protein>
<dbReference type="InterPro" id="IPR036388">
    <property type="entry name" value="WH-like_DNA-bd_sf"/>
</dbReference>
<keyword evidence="6" id="KW-1185">Reference proteome</keyword>
<dbReference type="EMBL" id="QNRX01000003">
    <property type="protein sequence ID" value="RBP68273.1"/>
    <property type="molecule type" value="Genomic_DNA"/>
</dbReference>
<proteinExistence type="inferred from homology"/>
<dbReference type="Proteomes" id="UP000253490">
    <property type="component" value="Unassembled WGS sequence"/>
</dbReference>
<dbReference type="Pfam" id="PF04297">
    <property type="entry name" value="UPF0122"/>
    <property type="match status" value="1"/>
</dbReference>
<accession>A0A366IDW2</accession>
<evidence type="ECO:0000256" key="4">
    <source>
        <dbReference type="SAM" id="Coils"/>
    </source>
</evidence>
<dbReference type="InterPro" id="IPR007394">
    <property type="entry name" value="UPF0122"/>
</dbReference>
<keyword evidence="4" id="KW-0175">Coiled coil</keyword>
<comment type="similarity">
    <text evidence="1 3">Belongs to the UPF0122 family.</text>
</comment>
<evidence type="ECO:0000256" key="1">
    <source>
        <dbReference type="ARBA" id="ARBA00008720"/>
    </source>
</evidence>
<dbReference type="PANTHER" id="PTHR40083:SF1">
    <property type="entry name" value="UPF0122 PROTEIN YLXM"/>
    <property type="match status" value="1"/>
</dbReference>
<comment type="function">
    <text evidence="2 3">Might take part in the signal recognition particle (SRP) pathway. This is inferred from the conservation of its genetic proximity to ftsY/ffh. May be a regulatory protein.</text>
</comment>